<dbReference type="GO" id="GO:0005886">
    <property type="term" value="C:plasma membrane"/>
    <property type="evidence" value="ECO:0007669"/>
    <property type="project" value="UniProtKB-SubCell"/>
</dbReference>
<feature type="domain" description="ABC transmembrane type-1" evidence="6">
    <location>
        <begin position="464"/>
        <end position="659"/>
    </location>
</feature>
<dbReference type="Pfam" id="PF00528">
    <property type="entry name" value="BPD_transp_1"/>
    <property type="match status" value="1"/>
</dbReference>
<feature type="domain" description="ABC transmembrane type-1" evidence="6">
    <location>
        <begin position="186"/>
        <end position="383"/>
    </location>
</feature>
<dbReference type="InterPro" id="IPR017664">
    <property type="entry name" value="AminoethylPonate_ABC_perm-1"/>
</dbReference>
<comment type="caution">
    <text evidence="7">The sequence shown here is derived from an EMBL/GenBank/DDBJ whole genome shotgun (WGS) entry which is preliminary data.</text>
</comment>
<feature type="transmembrane region" description="Helical" evidence="5">
    <location>
        <begin position="307"/>
        <end position="332"/>
    </location>
</feature>
<dbReference type="EMBL" id="JACIIU010000024">
    <property type="protein sequence ID" value="MBB6262328.1"/>
    <property type="molecule type" value="Genomic_DNA"/>
</dbReference>
<dbReference type="SUPFAM" id="SSF161098">
    <property type="entry name" value="MetI-like"/>
    <property type="match status" value="2"/>
</dbReference>
<dbReference type="CDD" id="cd06261">
    <property type="entry name" value="TM_PBP2"/>
    <property type="match status" value="2"/>
</dbReference>
<evidence type="ECO:0000259" key="6">
    <source>
        <dbReference type="PROSITE" id="PS50928"/>
    </source>
</evidence>
<evidence type="ECO:0000256" key="5">
    <source>
        <dbReference type="RuleBase" id="RU363032"/>
    </source>
</evidence>
<evidence type="ECO:0000256" key="4">
    <source>
        <dbReference type="ARBA" id="ARBA00023136"/>
    </source>
</evidence>
<dbReference type="RefSeq" id="WP_184224497.1">
    <property type="nucleotide sequence ID" value="NZ_JACIIU010000024.1"/>
</dbReference>
<dbReference type="GO" id="GO:0055085">
    <property type="term" value="P:transmembrane transport"/>
    <property type="evidence" value="ECO:0007669"/>
    <property type="project" value="InterPro"/>
</dbReference>
<keyword evidence="5" id="KW-0813">Transport</keyword>
<comment type="subcellular location">
    <subcellularLocation>
        <location evidence="1 5">Cell membrane</location>
        <topology evidence="1 5">Multi-pass membrane protein</topology>
    </subcellularLocation>
</comment>
<feature type="transmembrane region" description="Helical" evidence="5">
    <location>
        <begin position="534"/>
        <end position="553"/>
    </location>
</feature>
<feature type="transmembrane region" description="Helical" evidence="5">
    <location>
        <begin position="599"/>
        <end position="618"/>
    </location>
</feature>
<dbReference type="PROSITE" id="PS50928">
    <property type="entry name" value="ABC_TM1"/>
    <property type="match status" value="2"/>
</dbReference>
<keyword evidence="8" id="KW-1185">Reference proteome</keyword>
<evidence type="ECO:0000256" key="1">
    <source>
        <dbReference type="ARBA" id="ARBA00004651"/>
    </source>
</evidence>
<comment type="similarity">
    <text evidence="5">Belongs to the binding-protein-dependent transport system permease family.</text>
</comment>
<name>A0A841M854_9HYPH</name>
<reference evidence="7 8" key="1">
    <citation type="submission" date="2020-08" db="EMBL/GenBank/DDBJ databases">
        <title>Genomic Encyclopedia of Type Strains, Phase IV (KMG-IV): sequencing the most valuable type-strain genomes for metagenomic binning, comparative biology and taxonomic classification.</title>
        <authorList>
            <person name="Goeker M."/>
        </authorList>
    </citation>
    <scope>NUCLEOTIDE SEQUENCE [LARGE SCALE GENOMIC DNA]</scope>
    <source>
        <strain evidence="7 8">DSM 22336</strain>
    </source>
</reference>
<dbReference type="Proteomes" id="UP000555393">
    <property type="component" value="Unassembled WGS sequence"/>
</dbReference>
<organism evidence="7 8">
    <name type="scientific">Paenochrobactrum gallinarii</name>
    <dbReference type="NCBI Taxonomy" id="643673"/>
    <lineage>
        <taxon>Bacteria</taxon>
        <taxon>Pseudomonadati</taxon>
        <taxon>Pseudomonadota</taxon>
        <taxon>Alphaproteobacteria</taxon>
        <taxon>Hyphomicrobiales</taxon>
        <taxon>Brucellaceae</taxon>
        <taxon>Paenochrobactrum</taxon>
    </lineage>
</organism>
<dbReference type="PANTHER" id="PTHR43496">
    <property type="entry name" value="PROTEIN LPLB"/>
    <property type="match status" value="1"/>
</dbReference>
<dbReference type="Gene3D" id="1.10.3720.10">
    <property type="entry name" value="MetI-like"/>
    <property type="match status" value="2"/>
</dbReference>
<evidence type="ECO:0000256" key="3">
    <source>
        <dbReference type="ARBA" id="ARBA00022989"/>
    </source>
</evidence>
<feature type="transmembrane region" description="Helical" evidence="5">
    <location>
        <begin position="411"/>
        <end position="437"/>
    </location>
</feature>
<dbReference type="AlphaFoldDB" id="A0A841M854"/>
<protein>
    <submittedName>
        <fullName evidence="7">Iron(III) transport system permease protein</fullName>
    </submittedName>
</protein>
<feature type="transmembrane region" description="Helical" evidence="5">
    <location>
        <begin position="362"/>
        <end position="382"/>
    </location>
</feature>
<feature type="transmembrane region" description="Helical" evidence="5">
    <location>
        <begin position="638"/>
        <end position="658"/>
    </location>
</feature>
<proteinExistence type="inferred from homology"/>
<accession>A0A841M854</accession>
<sequence>MSNLAAERGILLGSRNTDGGIRPKMAKDELLQRGLLLVIIAYLFFALLVPLALVGIKSVQVFSFPLNRISIEFKQNGNWSERRSLASWAEQSGFNLNPDIKPGERSRLDVASVIPRKERRDVEAFRLRDNDPKGGILFVNGTTTVAGIPVDVAYQDFGKVQLKPAMSYGFENFKYYFETPALRQSILNSLFIALLVSSIVTPIAFLFAYGLARTHMRGKSSFKLIASLPVLVPSLLPGIGLVYLFGKQGILTPLLFGASIYGPLGIVLASIFFTLPHALMIMSVTLSTSDQRLYEAADVLGASPWRVFYTVTLPAARYGLVSAFFVVFTLVVTDFGVPKVIGGGYQMLALDIYKQVIGQQNFQMGAVVSLVLLLPAFLAFVVDRLVSRKQVSVLTARSVPYTPKDNKQRDAIFFSFCTFISLFVLAIIIMCQIAALAKYWPYNLSLGLQHYDFNRMDGGGWRSYTNSLMMAFMTASIGAVLIFFGAYLVEKTRNFKGPRLALQIIAMVPMAVPGMVLGLAYIFFFNNPENPLNALYGTMAILVICTISHLYTVPHLTAAATLKQMDAEFEAVSMSLKQPFWRTFTRVSIPVCFPAMAEIWIYLFVNAMTTVSAVVFLYSATTTLSSIAVLNMDDAGDIAPAAAMGMMIFYTNVGVRLLHGWLTGRIITNHQKWRRR</sequence>
<gene>
    <name evidence="7" type="ORF">FHS77_002900</name>
</gene>
<feature type="transmembrane region" description="Helical" evidence="5">
    <location>
        <begin position="500"/>
        <end position="522"/>
    </location>
</feature>
<dbReference type="InterPro" id="IPR035906">
    <property type="entry name" value="MetI-like_sf"/>
</dbReference>
<feature type="transmembrane region" description="Helical" evidence="5">
    <location>
        <begin position="190"/>
        <end position="212"/>
    </location>
</feature>
<evidence type="ECO:0000313" key="7">
    <source>
        <dbReference type="EMBL" id="MBB6262328.1"/>
    </source>
</evidence>
<evidence type="ECO:0000313" key="8">
    <source>
        <dbReference type="Proteomes" id="UP000555393"/>
    </source>
</evidence>
<feature type="transmembrane region" description="Helical" evidence="5">
    <location>
        <begin position="468"/>
        <end position="488"/>
    </location>
</feature>
<keyword evidence="3 5" id="KW-1133">Transmembrane helix</keyword>
<dbReference type="NCBIfam" id="TIGR03262">
    <property type="entry name" value="PhnU2"/>
    <property type="match status" value="1"/>
</dbReference>
<feature type="transmembrane region" description="Helical" evidence="5">
    <location>
        <begin position="224"/>
        <end position="246"/>
    </location>
</feature>
<feature type="transmembrane region" description="Helical" evidence="5">
    <location>
        <begin position="34"/>
        <end position="56"/>
    </location>
</feature>
<dbReference type="InterPro" id="IPR000515">
    <property type="entry name" value="MetI-like"/>
</dbReference>
<keyword evidence="2 5" id="KW-0812">Transmembrane</keyword>
<dbReference type="PANTHER" id="PTHR43496:SF1">
    <property type="entry name" value="POLYGALACTURONAN_RHAMNOGALACTURONAN TRANSPORT SYSTEM PERMEASE PROTEIN YTEP"/>
    <property type="match status" value="1"/>
</dbReference>
<evidence type="ECO:0000256" key="2">
    <source>
        <dbReference type="ARBA" id="ARBA00022692"/>
    </source>
</evidence>
<keyword evidence="4 5" id="KW-0472">Membrane</keyword>